<evidence type="ECO:0000313" key="1">
    <source>
        <dbReference type="EMBL" id="KLO15523.1"/>
    </source>
</evidence>
<dbReference type="EMBL" id="KQ085928">
    <property type="protein sequence ID" value="KLO15523.1"/>
    <property type="molecule type" value="Genomic_DNA"/>
</dbReference>
<reference evidence="1 2" key="1">
    <citation type="submission" date="2015-04" db="EMBL/GenBank/DDBJ databases">
        <title>Complete genome sequence of Schizopora paradoxa KUC8140, a cosmopolitan wood degrader in East Asia.</title>
        <authorList>
            <consortium name="DOE Joint Genome Institute"/>
            <person name="Min B."/>
            <person name="Park H."/>
            <person name="Jang Y."/>
            <person name="Kim J.-J."/>
            <person name="Kim K.H."/>
            <person name="Pangilinan J."/>
            <person name="Lipzen A."/>
            <person name="Riley R."/>
            <person name="Grigoriev I.V."/>
            <person name="Spatafora J.W."/>
            <person name="Choi I.-G."/>
        </authorList>
    </citation>
    <scope>NUCLEOTIDE SEQUENCE [LARGE SCALE GENOMIC DNA]</scope>
    <source>
        <strain evidence="1 2">KUC8140</strain>
    </source>
</reference>
<evidence type="ECO:0000313" key="2">
    <source>
        <dbReference type="Proteomes" id="UP000053477"/>
    </source>
</evidence>
<dbReference type="InParanoid" id="A0A0H2S193"/>
<accession>A0A0H2S193</accession>
<sequence length="405" mass="47566">MAAAAVYSTSAEVLLRRQQYSIAFSNLRNPRPPLPFWKLASHRIPVLWTLYRNLLKNASGRNTRWRIRRFFEEHSHLTSPGQTKAKLLEAEKLLSLLREANNGDIRAQRISERYETMIEAKRKSEHMKTLLRKAWDWQYRMDHRPILTGGLLRPSPYNGPLPRMRPQPEKVSAMIYKRKLAESRRSERLEQVLELREDIRAEKSFEIALTDNVGNPRHVSYEFRTPLWEKPFQTHINDLYQVHKDNYKRASTKYPPELVAQILEARREKPLNKERERLRLLRGEVLPARKARNALTPMKRRSHIKGPPSHILTQMTPRQKRLDRISREPSGGGYSGMVKLELGMRVRDGDRIREREDGVPEGRPKLDAMQARIDETNLQKRQEEEEVRLLRSPSIIAPLILDARD</sequence>
<organism evidence="1 2">
    <name type="scientific">Schizopora paradoxa</name>
    <dbReference type="NCBI Taxonomy" id="27342"/>
    <lineage>
        <taxon>Eukaryota</taxon>
        <taxon>Fungi</taxon>
        <taxon>Dikarya</taxon>
        <taxon>Basidiomycota</taxon>
        <taxon>Agaricomycotina</taxon>
        <taxon>Agaricomycetes</taxon>
        <taxon>Hymenochaetales</taxon>
        <taxon>Schizoporaceae</taxon>
        <taxon>Schizopora</taxon>
    </lineage>
</organism>
<keyword evidence="2" id="KW-1185">Reference proteome</keyword>
<dbReference type="AlphaFoldDB" id="A0A0H2S193"/>
<name>A0A0H2S193_9AGAM</name>
<gene>
    <name evidence="1" type="ORF">SCHPADRAFT_824633</name>
</gene>
<dbReference type="Proteomes" id="UP000053477">
    <property type="component" value="Unassembled WGS sequence"/>
</dbReference>
<dbReference type="STRING" id="27342.A0A0H2S193"/>
<protein>
    <submittedName>
        <fullName evidence="1">Uncharacterized protein</fullName>
    </submittedName>
</protein>
<dbReference type="OrthoDB" id="2571149at2759"/>
<proteinExistence type="predicted"/>